<dbReference type="InterPro" id="IPR001626">
    <property type="entry name" value="ABC_TroCD"/>
</dbReference>
<comment type="caution">
    <text evidence="12">The sequence shown here is derived from an EMBL/GenBank/DDBJ whole genome shotgun (WGS) entry which is preliminary data.</text>
</comment>
<reference evidence="12" key="1">
    <citation type="journal article" date="2014" name="Int. J. Syst. Evol. Microbiol.">
        <title>Complete genome sequence of Corynebacterium casei LMG S-19264T (=DSM 44701T), isolated from a smear-ripened cheese.</title>
        <authorList>
            <consortium name="US DOE Joint Genome Institute (JGI-PGF)"/>
            <person name="Walter F."/>
            <person name="Albersmeier A."/>
            <person name="Kalinowski J."/>
            <person name="Ruckert C."/>
        </authorList>
    </citation>
    <scope>NUCLEOTIDE SEQUENCE</scope>
    <source>
        <strain evidence="12">CGMCC 1.12698</strain>
    </source>
</reference>
<dbReference type="Pfam" id="PF00950">
    <property type="entry name" value="ABC-3"/>
    <property type="match status" value="1"/>
</dbReference>
<dbReference type="GO" id="GO:0010043">
    <property type="term" value="P:response to zinc ion"/>
    <property type="evidence" value="ECO:0007669"/>
    <property type="project" value="TreeGrafter"/>
</dbReference>
<dbReference type="SUPFAM" id="SSF81345">
    <property type="entry name" value="ABC transporter involved in vitamin B12 uptake, BtuC"/>
    <property type="match status" value="1"/>
</dbReference>
<dbReference type="RefSeq" id="WP_188387866.1">
    <property type="nucleotide sequence ID" value="NZ_BMFK01000001.1"/>
</dbReference>
<evidence type="ECO:0000256" key="7">
    <source>
        <dbReference type="ARBA" id="ARBA00023136"/>
    </source>
</evidence>
<evidence type="ECO:0000256" key="6">
    <source>
        <dbReference type="ARBA" id="ARBA00022989"/>
    </source>
</evidence>
<dbReference type="InterPro" id="IPR037294">
    <property type="entry name" value="ABC_BtuC-like"/>
</dbReference>
<evidence type="ECO:0000256" key="5">
    <source>
        <dbReference type="ARBA" id="ARBA00022692"/>
    </source>
</evidence>
<dbReference type="GO" id="GO:0043190">
    <property type="term" value="C:ATP-binding cassette (ABC) transporter complex"/>
    <property type="evidence" value="ECO:0007669"/>
    <property type="project" value="InterPro"/>
</dbReference>
<proteinExistence type="inferred from homology"/>
<keyword evidence="13" id="KW-1185">Reference proteome</keyword>
<evidence type="ECO:0000256" key="11">
    <source>
        <dbReference type="SAM" id="Phobius"/>
    </source>
</evidence>
<keyword evidence="5 10" id="KW-0812">Transmembrane</keyword>
<dbReference type="Proteomes" id="UP000605259">
    <property type="component" value="Unassembled WGS sequence"/>
</dbReference>
<organism evidence="12 13">
    <name type="scientific">Priestia taiwanensis</name>
    <dbReference type="NCBI Taxonomy" id="1347902"/>
    <lineage>
        <taxon>Bacteria</taxon>
        <taxon>Bacillati</taxon>
        <taxon>Bacillota</taxon>
        <taxon>Bacilli</taxon>
        <taxon>Bacillales</taxon>
        <taxon>Bacillaceae</taxon>
        <taxon>Priestia</taxon>
    </lineage>
</organism>
<dbReference type="PANTHER" id="PTHR30477:SF3">
    <property type="entry name" value="METAL TRANSPORT SYSTEM MEMBRANE PROTEIN CT_069-RELATED"/>
    <property type="match status" value="1"/>
</dbReference>
<sequence length="432" mass="47793">MTFLDPNTLWVLLACMLLGISSGVIGCFAFLRNRSLIGDALAHAALPGVCIMFLLTQIKSIGLFLIGAAIIGLLASYCITAISRHTRIKEDASIAIILSVFFGAGIMLLTYIQHSNSGNQSGLDKFLFGQAASLVLSDVYTMIAISAVLLLTTTLLFKEFTLLSFDSNFGRGLGFPMKGLDGILMLMILLCVVTGLQAVGVVLMSAMLITPAVTARYWTDKISTMVILAGVFGALSGVLGTYFSTQVNNLPTGPMIVLAATTFFLFSVIFSPKRGVVIRLVTHMKVRKKVLQEDVLQVLYESMEYELKEGYSIDELAKRSGKSITKVQRAIEMLKSHLFVHVDQTGIQFTKTGLQKAHEIVLNERVWDVYYMNELDYQGFNIDKGQENIITQLNHTERQTMFKRLEDYEMMPNLLAFQANVLSDKKRSEVSL</sequence>
<dbReference type="Gene3D" id="1.10.3470.10">
    <property type="entry name" value="ABC transporter involved in vitamin B12 uptake, BtuC"/>
    <property type="match status" value="1"/>
</dbReference>
<feature type="transmembrane region" description="Helical" evidence="11">
    <location>
        <begin position="133"/>
        <end position="157"/>
    </location>
</feature>
<keyword evidence="3 10" id="KW-0813">Transport</keyword>
<comment type="subcellular location">
    <subcellularLocation>
        <location evidence="1 10">Cell membrane</location>
        <topology evidence="1 10">Multi-pass membrane protein</topology>
    </subcellularLocation>
</comment>
<dbReference type="PANTHER" id="PTHR30477">
    <property type="entry name" value="ABC-TRANSPORTER METAL-BINDING PROTEIN"/>
    <property type="match status" value="1"/>
</dbReference>
<evidence type="ECO:0000256" key="4">
    <source>
        <dbReference type="ARBA" id="ARBA00022475"/>
    </source>
</evidence>
<dbReference type="CDD" id="cd06550">
    <property type="entry name" value="TM_ABC_iron-siderophores_like"/>
    <property type="match status" value="1"/>
</dbReference>
<feature type="transmembrane region" description="Helical" evidence="11">
    <location>
        <begin position="222"/>
        <end position="244"/>
    </location>
</feature>
<evidence type="ECO:0000256" key="9">
    <source>
        <dbReference type="ARBA" id="ARBA00073179"/>
    </source>
</evidence>
<accession>A0A917EQK6</accession>
<evidence type="ECO:0000256" key="8">
    <source>
        <dbReference type="ARBA" id="ARBA00057828"/>
    </source>
</evidence>
<dbReference type="InterPro" id="IPR036388">
    <property type="entry name" value="WH-like_DNA-bd_sf"/>
</dbReference>
<feature type="transmembrane region" description="Helical" evidence="11">
    <location>
        <begin position="62"/>
        <end position="82"/>
    </location>
</feature>
<protein>
    <recommendedName>
        <fullName evidence="9">Manganese transport system membrane protein MntC</fullName>
    </recommendedName>
</protein>
<gene>
    <name evidence="12" type="primary">mntC</name>
    <name evidence="12" type="ORF">GCM10007140_16260</name>
</gene>
<reference evidence="12" key="2">
    <citation type="submission" date="2020-09" db="EMBL/GenBank/DDBJ databases">
        <authorList>
            <person name="Sun Q."/>
            <person name="Zhou Y."/>
        </authorList>
    </citation>
    <scope>NUCLEOTIDE SEQUENCE</scope>
    <source>
        <strain evidence="12">CGMCC 1.12698</strain>
    </source>
</reference>
<keyword evidence="6 11" id="KW-1133">Transmembrane helix</keyword>
<dbReference type="AlphaFoldDB" id="A0A917EQK6"/>
<keyword evidence="7 11" id="KW-0472">Membrane</keyword>
<comment type="similarity">
    <text evidence="2 10">Belongs to the ABC-3 integral membrane protein family.</text>
</comment>
<feature type="transmembrane region" description="Helical" evidence="11">
    <location>
        <begin position="94"/>
        <end position="112"/>
    </location>
</feature>
<keyword evidence="4" id="KW-1003">Cell membrane</keyword>
<evidence type="ECO:0000256" key="3">
    <source>
        <dbReference type="ARBA" id="ARBA00022448"/>
    </source>
</evidence>
<dbReference type="EMBL" id="BMFK01000001">
    <property type="protein sequence ID" value="GGE66867.1"/>
    <property type="molecule type" value="Genomic_DNA"/>
</dbReference>
<feature type="transmembrane region" description="Helical" evidence="11">
    <location>
        <begin position="183"/>
        <end position="210"/>
    </location>
</feature>
<comment type="function">
    <text evidence="8">This protein is probably a component of a manganese permease, a binding protein-dependent, ATP-driven transport system.</text>
</comment>
<evidence type="ECO:0000256" key="2">
    <source>
        <dbReference type="ARBA" id="ARBA00008034"/>
    </source>
</evidence>
<dbReference type="Gene3D" id="1.10.10.10">
    <property type="entry name" value="Winged helix-like DNA-binding domain superfamily/Winged helix DNA-binding domain"/>
    <property type="match status" value="1"/>
</dbReference>
<feature type="transmembrane region" description="Helical" evidence="11">
    <location>
        <begin position="250"/>
        <end position="270"/>
    </location>
</feature>
<evidence type="ECO:0000313" key="12">
    <source>
        <dbReference type="EMBL" id="GGE66867.1"/>
    </source>
</evidence>
<evidence type="ECO:0000313" key="13">
    <source>
        <dbReference type="Proteomes" id="UP000605259"/>
    </source>
</evidence>
<name>A0A917EQK6_9BACI</name>
<evidence type="ECO:0000256" key="10">
    <source>
        <dbReference type="RuleBase" id="RU003943"/>
    </source>
</evidence>
<evidence type="ECO:0000256" key="1">
    <source>
        <dbReference type="ARBA" id="ARBA00004651"/>
    </source>
</evidence>
<feature type="transmembrane region" description="Helical" evidence="11">
    <location>
        <begin position="9"/>
        <end position="31"/>
    </location>
</feature>
<dbReference type="GO" id="GO:0071281">
    <property type="term" value="P:cellular response to iron ion"/>
    <property type="evidence" value="ECO:0007669"/>
    <property type="project" value="UniProtKB-ARBA"/>
</dbReference>
<dbReference type="GO" id="GO:0055085">
    <property type="term" value="P:transmembrane transport"/>
    <property type="evidence" value="ECO:0007669"/>
    <property type="project" value="InterPro"/>
</dbReference>
<dbReference type="FunFam" id="1.10.3470.10:FF:000003">
    <property type="entry name" value="Iron ABC transporter permease SitD"/>
    <property type="match status" value="1"/>
</dbReference>